<dbReference type="AlphaFoldDB" id="A0A8H3DIU1"/>
<protein>
    <submittedName>
        <fullName evidence="1">Uncharacterized protein</fullName>
    </submittedName>
</protein>
<gene>
    <name evidence="1" type="ORF">RDB_LOCUS171585</name>
</gene>
<evidence type="ECO:0000313" key="1">
    <source>
        <dbReference type="EMBL" id="CAE6532903.1"/>
    </source>
</evidence>
<sequence>MLQSQWLRVALASPTLWSHIHIIEHFDDDNVALWVSRAGHDTLLDIEIDILEPYCGVAFFDITDWEEQESHVERIFKFLCSLKAGPHRWRSLSLSVLQPEPLYKYIQLLNKQPAPNLEYLYLCSEPDWNDDEFDEERPLTNAHYRKTYSLSEQAVPNLRHAEFIYVSWKYVFDRPKSLLSNLTTLQLSAGRDHHPSLLKIQQLLLASPNLELLHISAGSTGDYQWYRLPDDQRPNPVHLSSLKTLSLEGGDNISLVWDILSVISAPSLESLILANNGIDEDDIFAAKIFDYIITGHLPESKKSNVAFRSKPAFPLLHKLDIEGLFSLSDQRVVDLLSSSPLVTHFTISCSQAETCLGRAPHVLPRLEVLTLKCLGNHQHYQGVESILTQRALGGAPIHMVEVPSNPEPEPDFEERFPGTILRIRRDLDVFVASS</sequence>
<proteinExistence type="predicted"/>
<dbReference type="SUPFAM" id="SSF52047">
    <property type="entry name" value="RNI-like"/>
    <property type="match status" value="1"/>
</dbReference>
<organism evidence="1 2">
    <name type="scientific">Rhizoctonia solani</name>
    <dbReference type="NCBI Taxonomy" id="456999"/>
    <lineage>
        <taxon>Eukaryota</taxon>
        <taxon>Fungi</taxon>
        <taxon>Dikarya</taxon>
        <taxon>Basidiomycota</taxon>
        <taxon>Agaricomycotina</taxon>
        <taxon>Agaricomycetes</taxon>
        <taxon>Cantharellales</taxon>
        <taxon>Ceratobasidiaceae</taxon>
        <taxon>Rhizoctonia</taxon>
    </lineage>
</organism>
<dbReference type="Gene3D" id="3.80.10.10">
    <property type="entry name" value="Ribonuclease Inhibitor"/>
    <property type="match status" value="1"/>
</dbReference>
<evidence type="ECO:0000313" key="2">
    <source>
        <dbReference type="Proteomes" id="UP000663853"/>
    </source>
</evidence>
<reference evidence="1" key="1">
    <citation type="submission" date="2021-01" db="EMBL/GenBank/DDBJ databases">
        <authorList>
            <person name="Kaushik A."/>
        </authorList>
    </citation>
    <scope>NUCLEOTIDE SEQUENCE</scope>
    <source>
        <strain evidence="1">AG6-10EEA</strain>
    </source>
</reference>
<dbReference type="Proteomes" id="UP000663853">
    <property type="component" value="Unassembled WGS sequence"/>
</dbReference>
<dbReference type="EMBL" id="CAJMXA010004049">
    <property type="protein sequence ID" value="CAE6532903.1"/>
    <property type="molecule type" value="Genomic_DNA"/>
</dbReference>
<name>A0A8H3DIU1_9AGAM</name>
<accession>A0A8H3DIU1</accession>
<comment type="caution">
    <text evidence="1">The sequence shown here is derived from an EMBL/GenBank/DDBJ whole genome shotgun (WGS) entry which is preliminary data.</text>
</comment>
<dbReference type="InterPro" id="IPR032675">
    <property type="entry name" value="LRR_dom_sf"/>
</dbReference>